<name>A0ABR9X740_9RHOB</name>
<dbReference type="CDD" id="cd00158">
    <property type="entry name" value="RHOD"/>
    <property type="match status" value="2"/>
</dbReference>
<feature type="domain" description="Rhodanese" evidence="2">
    <location>
        <begin position="272"/>
        <end position="363"/>
    </location>
</feature>
<protein>
    <submittedName>
        <fullName evidence="3">MBL fold metallo-hydrolase</fullName>
    </submittedName>
</protein>
<dbReference type="Gene3D" id="3.60.15.10">
    <property type="entry name" value="Ribonuclease Z/Hydroxyacylglutathione hydrolase-like"/>
    <property type="match status" value="1"/>
</dbReference>
<dbReference type="InterPro" id="IPR001279">
    <property type="entry name" value="Metallo-B-lactamas"/>
</dbReference>
<dbReference type="InterPro" id="IPR036873">
    <property type="entry name" value="Rhodanese-like_dom_sf"/>
</dbReference>
<dbReference type="SUPFAM" id="SSF56281">
    <property type="entry name" value="Metallo-hydrolase/oxidoreductase"/>
    <property type="match status" value="1"/>
</dbReference>
<dbReference type="InterPro" id="IPR051682">
    <property type="entry name" value="Mito_Persulfide_Diox"/>
</dbReference>
<sequence length="461" mass="50332">MTMRFEQILAEGVAQCSYLLGDTGSGTAAIVDPRPDCEIYIERAKAHGLTITHVFETHIHADFLSGARELVARLDGAPALCVSVEGGAEYAFDHLGIRDGDSFEFGKLRLEVRHTPGHTPEHVSFLLFEEGHDDPWGVLSGDAFFVDSVGRPDLLGDDKTDELTEALFRTTQEFYMALPEGVIVYPCHGAGSACGPDIGDRMSTTMGYEKAHNKYVQITDLESFKAEMTQDAPPVPTHYPRLKKVNAAGPEIMHGLPRCVGKTPDAFEALLEAGDVQLLDVRDMLAFGGGFIKGALNIGLQPELSVWAGWLLDPEAPIALVTETDEQAAEAVQLLWRVGYTRFAGYLAGGIGAWREGGRPLEHIHQLTVQELQKSDVLPLDVRKNEEWQSGHIPKARHAFLGTLEGELDQLDRDADYATYCQSGFRASIAASLLHRAGFSQITNVPGSFGAWQAQGYPVET</sequence>
<dbReference type="Proteomes" id="UP000607796">
    <property type="component" value="Unassembled WGS sequence"/>
</dbReference>
<accession>A0ABR9X740</accession>
<dbReference type="Gene3D" id="3.40.250.10">
    <property type="entry name" value="Rhodanese-like domain"/>
    <property type="match status" value="2"/>
</dbReference>
<keyword evidence="1" id="KW-0479">Metal-binding</keyword>
<dbReference type="SMART" id="SM00849">
    <property type="entry name" value="Lactamase_B"/>
    <property type="match status" value="1"/>
</dbReference>
<dbReference type="Pfam" id="PF00581">
    <property type="entry name" value="Rhodanese"/>
    <property type="match status" value="2"/>
</dbReference>
<evidence type="ECO:0000313" key="4">
    <source>
        <dbReference type="Proteomes" id="UP000607796"/>
    </source>
</evidence>
<dbReference type="SMART" id="SM00450">
    <property type="entry name" value="RHOD"/>
    <property type="match status" value="2"/>
</dbReference>
<proteinExistence type="predicted"/>
<dbReference type="RefSeq" id="WP_194136536.1">
    <property type="nucleotide sequence ID" value="NZ_JADFFK010000017.1"/>
</dbReference>
<dbReference type="InterPro" id="IPR001763">
    <property type="entry name" value="Rhodanese-like_dom"/>
</dbReference>
<evidence type="ECO:0000259" key="2">
    <source>
        <dbReference type="PROSITE" id="PS50206"/>
    </source>
</evidence>
<organism evidence="3 4">
    <name type="scientific">Salipiger mangrovisoli</name>
    <dbReference type="NCBI Taxonomy" id="2865933"/>
    <lineage>
        <taxon>Bacteria</taxon>
        <taxon>Pseudomonadati</taxon>
        <taxon>Pseudomonadota</taxon>
        <taxon>Alphaproteobacteria</taxon>
        <taxon>Rhodobacterales</taxon>
        <taxon>Roseobacteraceae</taxon>
        <taxon>Salipiger</taxon>
    </lineage>
</organism>
<dbReference type="Pfam" id="PF00753">
    <property type="entry name" value="Lactamase_B"/>
    <property type="match status" value="1"/>
</dbReference>
<dbReference type="InterPro" id="IPR044528">
    <property type="entry name" value="POD-like_MBL-fold"/>
</dbReference>
<dbReference type="SUPFAM" id="SSF52821">
    <property type="entry name" value="Rhodanese/Cell cycle control phosphatase"/>
    <property type="match status" value="2"/>
</dbReference>
<dbReference type="PANTHER" id="PTHR43084">
    <property type="entry name" value="PERSULFIDE DIOXYGENASE ETHE1"/>
    <property type="match status" value="1"/>
</dbReference>
<dbReference type="CDD" id="cd07724">
    <property type="entry name" value="POD-like_MBL-fold"/>
    <property type="match status" value="1"/>
</dbReference>
<evidence type="ECO:0000256" key="1">
    <source>
        <dbReference type="ARBA" id="ARBA00022723"/>
    </source>
</evidence>
<dbReference type="EMBL" id="JADFFK010000017">
    <property type="protein sequence ID" value="MBE9639251.1"/>
    <property type="molecule type" value="Genomic_DNA"/>
</dbReference>
<keyword evidence="4" id="KW-1185">Reference proteome</keyword>
<dbReference type="PANTHER" id="PTHR43084:SF1">
    <property type="entry name" value="PERSULFIDE DIOXYGENASE ETHE1, MITOCHONDRIAL"/>
    <property type="match status" value="1"/>
</dbReference>
<comment type="caution">
    <text evidence="3">The sequence shown here is derived from an EMBL/GenBank/DDBJ whole genome shotgun (WGS) entry which is preliminary data.</text>
</comment>
<dbReference type="InterPro" id="IPR036866">
    <property type="entry name" value="RibonucZ/Hydroxyglut_hydro"/>
</dbReference>
<reference evidence="3 4" key="1">
    <citation type="journal article" date="2021" name="Int. J. Syst. Evol. Microbiol.">
        <title>Salipiger mangrovisoli sp. nov., isolated from mangrove soil and the proposal for the reclassification of Paraphaeobacter pallidus as Salipiger pallidus comb. nov.</title>
        <authorList>
            <person name="Du J."/>
            <person name="Liu Y."/>
            <person name="Pei T."/>
            <person name="Deng M.R."/>
            <person name="Zhu H."/>
        </authorList>
    </citation>
    <scope>NUCLEOTIDE SEQUENCE [LARGE SCALE GENOMIC DNA]</scope>
    <source>
        <strain evidence="3 4">6D45A</strain>
    </source>
</reference>
<feature type="domain" description="Rhodanese" evidence="2">
    <location>
        <begin position="373"/>
        <end position="461"/>
    </location>
</feature>
<evidence type="ECO:0000313" key="3">
    <source>
        <dbReference type="EMBL" id="MBE9639251.1"/>
    </source>
</evidence>
<dbReference type="PROSITE" id="PS50206">
    <property type="entry name" value="RHODANESE_3"/>
    <property type="match status" value="2"/>
</dbReference>
<gene>
    <name evidence="3" type="ORF">IQ782_20555</name>
</gene>